<proteinExistence type="predicted"/>
<organism evidence="1">
    <name type="scientific">Fagus sylvatica</name>
    <name type="common">Beechnut</name>
    <dbReference type="NCBI Taxonomy" id="28930"/>
    <lineage>
        <taxon>Eukaryota</taxon>
        <taxon>Viridiplantae</taxon>
        <taxon>Streptophyta</taxon>
        <taxon>Embryophyta</taxon>
        <taxon>Tracheophyta</taxon>
        <taxon>Spermatophyta</taxon>
        <taxon>Magnoliopsida</taxon>
        <taxon>eudicotyledons</taxon>
        <taxon>Gunneridae</taxon>
        <taxon>Pentapetalae</taxon>
        <taxon>rosids</taxon>
        <taxon>fabids</taxon>
        <taxon>Fagales</taxon>
        <taxon>Fagaceae</taxon>
        <taxon>Fagus</taxon>
    </lineage>
</organism>
<reference evidence="1" key="1">
    <citation type="submission" date="2018-02" db="EMBL/GenBank/DDBJ databases">
        <authorList>
            <person name="Cohen D.B."/>
            <person name="Kent A.D."/>
        </authorList>
    </citation>
    <scope>NUCLEOTIDE SEQUENCE</scope>
</reference>
<sequence>MGEVVWNYSRNIDSDDGYLQLSGRGGAPRGEYGAGHVAPACGAGRFRGYLPIVRGGVGAPMIRSRSALLPSLVADGHDGELILLMLMPLFL</sequence>
<name>A0A2N9EU29_FAGSY</name>
<dbReference type="EMBL" id="OIVN01000318">
    <property type="protein sequence ID" value="SPC78210.1"/>
    <property type="molecule type" value="Genomic_DNA"/>
</dbReference>
<evidence type="ECO:0000313" key="1">
    <source>
        <dbReference type="EMBL" id="SPC78210.1"/>
    </source>
</evidence>
<protein>
    <submittedName>
        <fullName evidence="1">Uncharacterized protein</fullName>
    </submittedName>
</protein>
<accession>A0A2N9EU29</accession>
<dbReference type="AlphaFoldDB" id="A0A2N9EU29"/>
<gene>
    <name evidence="1" type="ORF">FSB_LOCUS6092</name>
</gene>